<dbReference type="SUPFAM" id="SSF52283">
    <property type="entry name" value="Formate/glycerate dehydrogenase catalytic domain-like"/>
    <property type="match status" value="1"/>
</dbReference>
<dbReference type="SUPFAM" id="SSF51735">
    <property type="entry name" value="NAD(P)-binding Rossmann-fold domains"/>
    <property type="match status" value="1"/>
</dbReference>
<evidence type="ECO:0000259" key="5">
    <source>
        <dbReference type="Pfam" id="PF00389"/>
    </source>
</evidence>
<evidence type="ECO:0000256" key="3">
    <source>
        <dbReference type="ARBA" id="ARBA00023027"/>
    </source>
</evidence>
<evidence type="ECO:0000256" key="2">
    <source>
        <dbReference type="ARBA" id="ARBA00023002"/>
    </source>
</evidence>
<accession>A0A5C4M005</accession>
<keyword evidence="8" id="KW-1185">Reference proteome</keyword>
<evidence type="ECO:0000313" key="8">
    <source>
        <dbReference type="Proteomes" id="UP000305546"/>
    </source>
</evidence>
<comment type="caution">
    <text evidence="7">The sequence shown here is derived from an EMBL/GenBank/DDBJ whole genome shotgun (WGS) entry which is preliminary data.</text>
</comment>
<dbReference type="GO" id="GO:0051287">
    <property type="term" value="F:NAD binding"/>
    <property type="evidence" value="ECO:0007669"/>
    <property type="project" value="InterPro"/>
</dbReference>
<dbReference type="Pfam" id="PF00389">
    <property type="entry name" value="2-Hacid_dh"/>
    <property type="match status" value="1"/>
</dbReference>
<dbReference type="PANTHER" id="PTHR42789:SF1">
    <property type="entry name" value="D-ISOMER SPECIFIC 2-HYDROXYACID DEHYDROGENASE FAMILY PROTEIN (AFU_ORTHOLOGUE AFUA_6G10090)"/>
    <property type="match status" value="1"/>
</dbReference>
<dbReference type="Gene3D" id="3.40.50.720">
    <property type="entry name" value="NAD(P)-binding Rossmann-like Domain"/>
    <property type="match status" value="2"/>
</dbReference>
<organism evidence="7 8">
    <name type="scientific">Amycolatopsis alkalitolerans</name>
    <dbReference type="NCBI Taxonomy" id="2547244"/>
    <lineage>
        <taxon>Bacteria</taxon>
        <taxon>Bacillati</taxon>
        <taxon>Actinomycetota</taxon>
        <taxon>Actinomycetes</taxon>
        <taxon>Pseudonocardiales</taxon>
        <taxon>Pseudonocardiaceae</taxon>
        <taxon>Amycolatopsis</taxon>
    </lineage>
</organism>
<keyword evidence="2 4" id="KW-0560">Oxidoreductase</keyword>
<feature type="domain" description="D-isomer specific 2-hydroxyacid dehydrogenase NAD-binding" evidence="6">
    <location>
        <begin position="107"/>
        <end position="280"/>
    </location>
</feature>
<dbReference type="EMBL" id="VDFW01000010">
    <property type="protein sequence ID" value="TNC25740.1"/>
    <property type="molecule type" value="Genomic_DNA"/>
</dbReference>
<dbReference type="GO" id="GO:0016616">
    <property type="term" value="F:oxidoreductase activity, acting on the CH-OH group of donors, NAD or NADP as acceptor"/>
    <property type="evidence" value="ECO:0007669"/>
    <property type="project" value="InterPro"/>
</dbReference>
<evidence type="ECO:0000256" key="4">
    <source>
        <dbReference type="RuleBase" id="RU003719"/>
    </source>
</evidence>
<evidence type="ECO:0000259" key="6">
    <source>
        <dbReference type="Pfam" id="PF02826"/>
    </source>
</evidence>
<name>A0A5C4M005_9PSEU</name>
<comment type="similarity">
    <text evidence="1 4">Belongs to the D-isomer specific 2-hydroxyacid dehydrogenase family.</text>
</comment>
<reference evidence="7 8" key="1">
    <citation type="submission" date="2019-06" db="EMBL/GenBank/DDBJ databases">
        <title>Amycolatopsis alkalitolerans sp. nov., isolated from Gastrodia elata Blume.</title>
        <authorList>
            <person name="Narsing Rao M.P."/>
            <person name="Li W.J."/>
        </authorList>
    </citation>
    <scope>NUCLEOTIDE SEQUENCE [LARGE SCALE GENOMIC DNA]</scope>
    <source>
        <strain evidence="7 8">SYSUP0005</strain>
    </source>
</reference>
<protein>
    <submittedName>
        <fullName evidence="7">Hydroxyacid dehydrogenase</fullName>
    </submittedName>
</protein>
<dbReference type="OrthoDB" id="117809at2"/>
<keyword evidence="3" id="KW-0520">NAD</keyword>
<gene>
    <name evidence="7" type="ORF">FG385_13920</name>
</gene>
<proteinExistence type="inferred from homology"/>
<dbReference type="Proteomes" id="UP000305546">
    <property type="component" value="Unassembled WGS sequence"/>
</dbReference>
<dbReference type="InterPro" id="IPR050857">
    <property type="entry name" value="D-2-hydroxyacid_DH"/>
</dbReference>
<dbReference type="CDD" id="cd12173">
    <property type="entry name" value="PGDH_4"/>
    <property type="match status" value="1"/>
</dbReference>
<sequence length="320" mass="33534">MDVLVTEDVWGEPLRELTGRWKIRREPGLWSDLAALEAAAREVCALVVRNRTPVTAKLLRACPRLKIVARAGVGLDNIDLGAANEAGVVVAAPLGANARSVAEHALGTALALARQTVDRDRDARAGGWNRSAGTELHGGTWGLLGAGATARACARLATAIGMKVLAYDPYVDPQAAGIAESGIRLVSLDELARASDVISCHLPATPETAGLVGREFLARVRPHVLFVNVGRGEAVDEDALADALDGGRVAGAALDVRTQEPPVPGRLEKLPNTVLTPHIAGITRQSQDRILRVLATDIDAVLSGAEARAMVGTVRKARAA</sequence>
<dbReference type="AlphaFoldDB" id="A0A5C4M005"/>
<dbReference type="PANTHER" id="PTHR42789">
    <property type="entry name" value="D-ISOMER SPECIFIC 2-HYDROXYACID DEHYDROGENASE FAMILY PROTEIN (AFU_ORTHOLOGUE AFUA_6G10090)"/>
    <property type="match status" value="1"/>
</dbReference>
<dbReference type="InterPro" id="IPR036291">
    <property type="entry name" value="NAD(P)-bd_dom_sf"/>
</dbReference>
<evidence type="ECO:0000256" key="1">
    <source>
        <dbReference type="ARBA" id="ARBA00005854"/>
    </source>
</evidence>
<dbReference type="InterPro" id="IPR006139">
    <property type="entry name" value="D-isomer_2_OHA_DH_cat_dom"/>
</dbReference>
<dbReference type="Pfam" id="PF02826">
    <property type="entry name" value="2-Hacid_dh_C"/>
    <property type="match status" value="1"/>
</dbReference>
<evidence type="ECO:0000313" key="7">
    <source>
        <dbReference type="EMBL" id="TNC25740.1"/>
    </source>
</evidence>
<dbReference type="InterPro" id="IPR006140">
    <property type="entry name" value="D-isomer_DH_NAD-bd"/>
</dbReference>
<feature type="domain" description="D-isomer specific 2-hydroxyacid dehydrogenase catalytic" evidence="5">
    <location>
        <begin position="34"/>
        <end position="310"/>
    </location>
</feature>